<organism evidence="2 3">
    <name type="scientific">Dendrobium thyrsiflorum</name>
    <name type="common">Pinecone-like raceme dendrobium</name>
    <name type="synonym">Orchid</name>
    <dbReference type="NCBI Taxonomy" id="117978"/>
    <lineage>
        <taxon>Eukaryota</taxon>
        <taxon>Viridiplantae</taxon>
        <taxon>Streptophyta</taxon>
        <taxon>Embryophyta</taxon>
        <taxon>Tracheophyta</taxon>
        <taxon>Spermatophyta</taxon>
        <taxon>Magnoliopsida</taxon>
        <taxon>Liliopsida</taxon>
        <taxon>Asparagales</taxon>
        <taxon>Orchidaceae</taxon>
        <taxon>Epidendroideae</taxon>
        <taxon>Malaxideae</taxon>
        <taxon>Dendrobiinae</taxon>
        <taxon>Dendrobium</taxon>
    </lineage>
</organism>
<dbReference type="EMBL" id="JANQDX010000018">
    <property type="protein sequence ID" value="KAL0906096.1"/>
    <property type="molecule type" value="Genomic_DNA"/>
</dbReference>
<feature type="signal peptide" evidence="1">
    <location>
        <begin position="1"/>
        <end position="37"/>
    </location>
</feature>
<gene>
    <name evidence="2" type="ORF">M5K25_024559</name>
</gene>
<evidence type="ECO:0008006" key="4">
    <source>
        <dbReference type="Google" id="ProtNLM"/>
    </source>
</evidence>
<dbReference type="AlphaFoldDB" id="A0ABD0U277"/>
<feature type="chain" id="PRO_5044744905" description="Secreted protein" evidence="1">
    <location>
        <begin position="38"/>
        <end position="109"/>
    </location>
</feature>
<dbReference type="Proteomes" id="UP001552299">
    <property type="component" value="Unassembled WGS sequence"/>
</dbReference>
<keyword evidence="3" id="KW-1185">Reference proteome</keyword>
<evidence type="ECO:0000313" key="2">
    <source>
        <dbReference type="EMBL" id="KAL0906096.1"/>
    </source>
</evidence>
<evidence type="ECO:0000313" key="3">
    <source>
        <dbReference type="Proteomes" id="UP001552299"/>
    </source>
</evidence>
<proteinExistence type="predicted"/>
<comment type="caution">
    <text evidence="2">The sequence shown here is derived from an EMBL/GenBank/DDBJ whole genome shotgun (WGS) entry which is preliminary data.</text>
</comment>
<accession>A0ABD0U277</accession>
<keyword evidence="1" id="KW-0732">Signal</keyword>
<reference evidence="2 3" key="1">
    <citation type="journal article" date="2024" name="Plant Biotechnol. J.">
        <title>Dendrobium thyrsiflorum genome and its molecular insights into genes involved in important horticultural traits.</title>
        <authorList>
            <person name="Chen B."/>
            <person name="Wang J.Y."/>
            <person name="Zheng P.J."/>
            <person name="Li K.L."/>
            <person name="Liang Y.M."/>
            <person name="Chen X.F."/>
            <person name="Zhang C."/>
            <person name="Zhao X."/>
            <person name="He X."/>
            <person name="Zhang G.Q."/>
            <person name="Liu Z.J."/>
            <person name="Xu Q."/>
        </authorList>
    </citation>
    <scope>NUCLEOTIDE SEQUENCE [LARGE SCALE GENOMIC DNA]</scope>
    <source>
        <strain evidence="2">GZMU011</strain>
    </source>
</reference>
<protein>
    <recommendedName>
        <fullName evidence="4">Secreted protein</fullName>
    </recommendedName>
</protein>
<sequence>MVKSSVLLSFSFHFPPKLSSLALLLLIVLKLAGLSSAARSELGLPSTHITRPALYFHRGSLLTINVLAKGSIPPSGPSMKGHSSPDFRRHLRQVVTSSGKLGSIHGGYS</sequence>
<evidence type="ECO:0000256" key="1">
    <source>
        <dbReference type="SAM" id="SignalP"/>
    </source>
</evidence>
<name>A0ABD0U277_DENTH</name>